<dbReference type="GO" id="GO:0005739">
    <property type="term" value="C:mitochondrion"/>
    <property type="evidence" value="ECO:0007669"/>
    <property type="project" value="TreeGrafter"/>
</dbReference>
<dbReference type="OrthoDB" id="10064411at2759"/>
<gene>
    <name evidence="3" type="ORF">G7Z17_g4076</name>
</gene>
<accession>A0A9P5HGP4</accession>
<dbReference type="EMBL" id="JAANBB010000055">
    <property type="protein sequence ID" value="KAF7552777.1"/>
    <property type="molecule type" value="Genomic_DNA"/>
</dbReference>
<evidence type="ECO:0000259" key="2">
    <source>
        <dbReference type="Pfam" id="PF09791"/>
    </source>
</evidence>
<keyword evidence="4" id="KW-1185">Reference proteome</keyword>
<dbReference type="InterPro" id="IPR019180">
    <property type="entry name" value="Oxidoreductase-like_N"/>
</dbReference>
<name>A0A9P5HGP4_9HYPO</name>
<organism evidence="3 4">
    <name type="scientific">Cylindrodendrum hubeiense</name>
    <dbReference type="NCBI Taxonomy" id="595255"/>
    <lineage>
        <taxon>Eukaryota</taxon>
        <taxon>Fungi</taxon>
        <taxon>Dikarya</taxon>
        <taxon>Ascomycota</taxon>
        <taxon>Pezizomycotina</taxon>
        <taxon>Sordariomycetes</taxon>
        <taxon>Hypocreomycetidae</taxon>
        <taxon>Hypocreales</taxon>
        <taxon>Nectriaceae</taxon>
        <taxon>Cylindrodendrum</taxon>
    </lineage>
</organism>
<evidence type="ECO:0000256" key="1">
    <source>
        <dbReference type="SAM" id="MobiDB-lite"/>
    </source>
</evidence>
<proteinExistence type="predicted"/>
<dbReference type="InterPro" id="IPR039251">
    <property type="entry name" value="OXLD1"/>
</dbReference>
<protein>
    <recommendedName>
        <fullName evidence="2">Oxidoreductase-like domain-containing protein</fullName>
    </recommendedName>
</protein>
<reference evidence="3" key="1">
    <citation type="submission" date="2020-03" db="EMBL/GenBank/DDBJ databases">
        <title>Draft Genome Sequence of Cylindrodendrum hubeiense.</title>
        <authorList>
            <person name="Buettner E."/>
            <person name="Kellner H."/>
        </authorList>
    </citation>
    <scope>NUCLEOTIDE SEQUENCE</scope>
    <source>
        <strain evidence="3">IHI 201604</strain>
    </source>
</reference>
<feature type="compositionally biased region" description="Low complexity" evidence="1">
    <location>
        <begin position="80"/>
        <end position="103"/>
    </location>
</feature>
<dbReference type="PANTHER" id="PTHR21193">
    <property type="entry name" value="OXIDOREDUCTASE-LIKE DOMAIN-CONTAINING PROTEIN 1"/>
    <property type="match status" value="1"/>
</dbReference>
<evidence type="ECO:0000313" key="3">
    <source>
        <dbReference type="EMBL" id="KAF7552777.1"/>
    </source>
</evidence>
<sequence>MSIPARLAPRLRPLWSSATSTRAFASASKAAVEEWPQRTPLGPYYESILNAPSPRQRPNELPNSTNPEVPPPKKQPAGNSKPDTSAASPAPTSTAKAESSPAEQTPEDRVRNIFGSRVLTPEEMATRLASKKSQSTYIGGILVPPKPEEPDNCCMSGCVNCVWENFREEMEDWALKNTQAQKALAKIAGSVDDDGGGSESNWTPDAADPKIAKDLWAKDVFDSVPVGIREFMKQEKRLKELHERESSTSN</sequence>
<feature type="region of interest" description="Disordered" evidence="1">
    <location>
        <begin position="29"/>
        <end position="118"/>
    </location>
</feature>
<comment type="caution">
    <text evidence="3">The sequence shown here is derived from an EMBL/GenBank/DDBJ whole genome shotgun (WGS) entry which is preliminary data.</text>
</comment>
<feature type="domain" description="Oxidoreductase-like" evidence="2">
    <location>
        <begin position="138"/>
        <end position="181"/>
    </location>
</feature>
<dbReference type="Proteomes" id="UP000722485">
    <property type="component" value="Unassembled WGS sequence"/>
</dbReference>
<evidence type="ECO:0000313" key="4">
    <source>
        <dbReference type="Proteomes" id="UP000722485"/>
    </source>
</evidence>
<dbReference type="Pfam" id="PF09791">
    <property type="entry name" value="Oxidored-like"/>
    <property type="match status" value="1"/>
</dbReference>
<dbReference type="AlphaFoldDB" id="A0A9P5HGP4"/>
<dbReference type="PANTHER" id="PTHR21193:SF3">
    <property type="entry name" value="OXIDOREDUCTASE-LIKE DOMAIN-CONTAINING PROTEIN 1"/>
    <property type="match status" value="1"/>
</dbReference>